<accession>A0A067S5I5</accession>
<feature type="compositionally biased region" description="Pro residues" evidence="1">
    <location>
        <begin position="41"/>
        <end position="54"/>
    </location>
</feature>
<protein>
    <submittedName>
        <fullName evidence="2">Uncharacterized protein</fullName>
    </submittedName>
</protein>
<dbReference type="HOGENOM" id="CLU_3050448_0_0_1"/>
<feature type="compositionally biased region" description="Low complexity" evidence="1">
    <location>
        <begin position="17"/>
        <end position="32"/>
    </location>
</feature>
<feature type="region of interest" description="Disordered" evidence="1">
    <location>
        <begin position="1"/>
        <end position="54"/>
    </location>
</feature>
<organism evidence="2 3">
    <name type="scientific">Galerina marginata (strain CBS 339.88)</name>
    <dbReference type="NCBI Taxonomy" id="685588"/>
    <lineage>
        <taxon>Eukaryota</taxon>
        <taxon>Fungi</taxon>
        <taxon>Dikarya</taxon>
        <taxon>Basidiomycota</taxon>
        <taxon>Agaricomycotina</taxon>
        <taxon>Agaricomycetes</taxon>
        <taxon>Agaricomycetidae</taxon>
        <taxon>Agaricales</taxon>
        <taxon>Agaricineae</taxon>
        <taxon>Strophariaceae</taxon>
        <taxon>Galerina</taxon>
    </lineage>
</organism>
<evidence type="ECO:0000256" key="1">
    <source>
        <dbReference type="SAM" id="MobiDB-lite"/>
    </source>
</evidence>
<name>A0A067S5I5_GALM3</name>
<feature type="compositionally biased region" description="Basic residues" evidence="1">
    <location>
        <begin position="1"/>
        <end position="10"/>
    </location>
</feature>
<sequence length="54" mass="5980">MFKLSSRRHQPTPTVRPLLSTNTTTSLTSPLPLHAPNFYQLPPPIPNPPTDGVF</sequence>
<evidence type="ECO:0000313" key="3">
    <source>
        <dbReference type="Proteomes" id="UP000027222"/>
    </source>
</evidence>
<dbReference type="Proteomes" id="UP000027222">
    <property type="component" value="Unassembled WGS sequence"/>
</dbReference>
<dbReference type="EMBL" id="KL142501">
    <property type="protein sequence ID" value="KDR65142.1"/>
    <property type="molecule type" value="Genomic_DNA"/>
</dbReference>
<dbReference type="AlphaFoldDB" id="A0A067S5I5"/>
<proteinExistence type="predicted"/>
<gene>
    <name evidence="2" type="ORF">GALMADRAFT_148949</name>
</gene>
<reference evidence="3" key="1">
    <citation type="journal article" date="2014" name="Proc. Natl. Acad. Sci. U.S.A.">
        <title>Extensive sampling of basidiomycete genomes demonstrates inadequacy of the white-rot/brown-rot paradigm for wood decay fungi.</title>
        <authorList>
            <person name="Riley R."/>
            <person name="Salamov A.A."/>
            <person name="Brown D.W."/>
            <person name="Nagy L.G."/>
            <person name="Floudas D."/>
            <person name="Held B.W."/>
            <person name="Levasseur A."/>
            <person name="Lombard V."/>
            <person name="Morin E."/>
            <person name="Otillar R."/>
            <person name="Lindquist E.A."/>
            <person name="Sun H."/>
            <person name="LaButti K.M."/>
            <person name="Schmutz J."/>
            <person name="Jabbour D."/>
            <person name="Luo H."/>
            <person name="Baker S.E."/>
            <person name="Pisabarro A.G."/>
            <person name="Walton J.D."/>
            <person name="Blanchette R.A."/>
            <person name="Henrissat B."/>
            <person name="Martin F."/>
            <person name="Cullen D."/>
            <person name="Hibbett D.S."/>
            <person name="Grigoriev I.V."/>
        </authorList>
    </citation>
    <scope>NUCLEOTIDE SEQUENCE [LARGE SCALE GENOMIC DNA]</scope>
    <source>
        <strain evidence="3">CBS 339.88</strain>
    </source>
</reference>
<keyword evidence="3" id="KW-1185">Reference proteome</keyword>
<evidence type="ECO:0000313" key="2">
    <source>
        <dbReference type="EMBL" id="KDR65142.1"/>
    </source>
</evidence>